<dbReference type="SUPFAM" id="SSF54001">
    <property type="entry name" value="Cysteine proteinases"/>
    <property type="match status" value="1"/>
</dbReference>
<dbReference type="InterPro" id="IPR038765">
    <property type="entry name" value="Papain-like_cys_pep_sf"/>
</dbReference>
<dbReference type="Gene3D" id="3.40.395.10">
    <property type="entry name" value="Adenoviral Proteinase, Chain A"/>
    <property type="match status" value="1"/>
</dbReference>
<protein>
    <recommendedName>
        <fullName evidence="3">Ubiquitin-like protease family profile domain-containing protein</fullName>
    </recommendedName>
</protein>
<dbReference type="EMBL" id="GDID01006678">
    <property type="protein sequence ID" value="JAP89928.1"/>
    <property type="molecule type" value="Transcribed_RNA"/>
</dbReference>
<name>A0A146K0D2_9EUKA</name>
<evidence type="ECO:0000256" key="1">
    <source>
        <dbReference type="SAM" id="MobiDB-lite"/>
    </source>
</evidence>
<sequence>NFNYNLSYQQQSLMANTNKDTLVQPPQCINSFINGLKQSPTKNYYQFGSKQTPTKPIKSKNNSQYKPGSLNLEYTTPQKNLEVRFIDSNNNTFQSKKSEQNQVSPTLQKEVTPKMIQQQEIDLSDNTPLEAYQITKSSAPVQQTQPKKVKADLEYSDSQQQESLVCQTQTKMSPNERILQQKIAQINQKQSIKRIKEPKTAHPPLQFIHLNELPSLEYLSQFEQSKQYLKLLSETVFLDDHHIQYDNQHQQSMQEMASAHQNLIYKSIFVTFGLKVEQISQSELIGLEEETKHPFILSLLQSYETQFPFKSEISLQNLLHQERLDDSVLEAILNIYKQNFPNLFCVPCLAFKSKAVFEQVTNEFSEFNGFVKMQQQQFSDPFAQDDLQLKVSNLNQINQSLLQQNQIEAKKEEPKKQYLFAPFCDCGHWHGLFYEFGRKEAHYFDSLGSAVVNEYQDKFKEMIKQICGIEVNMVKLHVSKQNNSYDCGICMLLTLLKILDRKGVRFEGGKVHYKQYEVDGLRHWFLVYFLEWCDFTINQTQLNHNQDQIVNIDDNG</sequence>
<gene>
    <name evidence="2" type="ORF">TPC1_30577</name>
</gene>
<feature type="region of interest" description="Disordered" evidence="1">
    <location>
        <begin position="48"/>
        <end position="70"/>
    </location>
</feature>
<proteinExistence type="predicted"/>
<dbReference type="AlphaFoldDB" id="A0A146K0D2"/>
<feature type="non-terminal residue" evidence="2">
    <location>
        <position position="556"/>
    </location>
</feature>
<evidence type="ECO:0000313" key="2">
    <source>
        <dbReference type="EMBL" id="JAP89928.1"/>
    </source>
</evidence>
<reference evidence="2" key="1">
    <citation type="submission" date="2015-07" db="EMBL/GenBank/DDBJ databases">
        <title>Adaptation to a free-living lifestyle via gene acquisitions in the diplomonad Trepomonas sp. PC1.</title>
        <authorList>
            <person name="Xu F."/>
            <person name="Jerlstrom-Hultqvist J."/>
            <person name="Kolisko M."/>
            <person name="Simpson A.G.B."/>
            <person name="Roger A.J."/>
            <person name="Svard S.G."/>
            <person name="Andersson J.O."/>
        </authorList>
    </citation>
    <scope>NUCLEOTIDE SEQUENCE</scope>
    <source>
        <strain evidence="2">PC1</strain>
    </source>
</reference>
<feature type="non-terminal residue" evidence="2">
    <location>
        <position position="1"/>
    </location>
</feature>
<accession>A0A146K0D2</accession>
<evidence type="ECO:0008006" key="3">
    <source>
        <dbReference type="Google" id="ProtNLM"/>
    </source>
</evidence>
<organism evidence="2">
    <name type="scientific">Trepomonas sp. PC1</name>
    <dbReference type="NCBI Taxonomy" id="1076344"/>
    <lineage>
        <taxon>Eukaryota</taxon>
        <taxon>Metamonada</taxon>
        <taxon>Diplomonadida</taxon>
        <taxon>Hexamitidae</taxon>
        <taxon>Hexamitinae</taxon>
        <taxon>Trepomonas</taxon>
    </lineage>
</organism>